<evidence type="ECO:0000256" key="3">
    <source>
        <dbReference type="ARBA" id="ARBA00023239"/>
    </source>
</evidence>
<proteinExistence type="inferred from homology"/>
<dbReference type="NCBIfam" id="NF004283">
    <property type="entry name" value="PRK05692.1"/>
    <property type="match status" value="1"/>
</dbReference>
<keyword evidence="3 5" id="KW-0456">Lyase</keyword>
<keyword evidence="2" id="KW-0479">Metal-binding</keyword>
<dbReference type="PROSITE" id="PS50991">
    <property type="entry name" value="PYR_CT"/>
    <property type="match status" value="1"/>
</dbReference>
<evidence type="ECO:0000259" key="4">
    <source>
        <dbReference type="PROSITE" id="PS50991"/>
    </source>
</evidence>
<evidence type="ECO:0000256" key="1">
    <source>
        <dbReference type="ARBA" id="ARBA00009405"/>
    </source>
</evidence>
<comment type="caution">
    <text evidence="5">The sequence shown here is derived from an EMBL/GenBank/DDBJ whole genome shotgun (WGS) entry which is preliminary data.</text>
</comment>
<protein>
    <submittedName>
        <fullName evidence="5">Hydroxymethylglutaryl-CoA lyase</fullName>
    </submittedName>
</protein>
<gene>
    <name evidence="5" type="ORF">B5C34_15715</name>
</gene>
<sequence length="310" mass="31792">MRGDLPAPSAAQIDIVEVGPRDGLQNESRVWPTEDKISLIGEAIAYGAKRIEVASFVNPRRVPQMADAEAVVAGCANAPGVTRIGLALNLRGAERALATGIEQVGAVAVASDAFGIRNQGQDRAESVGIAAGIVEMARRSGRSAQVTIAVAFGCPFEGAVDRALVIDIARALAAAQPVEIALADTIGIAGPGEVAALVAEVRTAVAPLPVRVHFHDTRNTANANIWAAVQAGASVADASLGGLGGCPFAAQAPGTAAGNIATEDMIYMLHRSGIGTGIDESRLYRAGRWLDRKLKGSSRSKVLVALPPGS</sequence>
<dbReference type="InterPro" id="IPR013785">
    <property type="entry name" value="Aldolase_TIM"/>
</dbReference>
<dbReference type="GO" id="GO:0006552">
    <property type="term" value="P:L-leucine catabolic process"/>
    <property type="evidence" value="ECO:0007669"/>
    <property type="project" value="TreeGrafter"/>
</dbReference>
<name>A0A219B2A5_9SPHN</name>
<dbReference type="AlphaFoldDB" id="A0A219B2A5"/>
<evidence type="ECO:0000313" key="6">
    <source>
        <dbReference type="Proteomes" id="UP000198462"/>
    </source>
</evidence>
<dbReference type="InterPro" id="IPR043594">
    <property type="entry name" value="HMGL"/>
</dbReference>
<organism evidence="5 6">
    <name type="scientific">Pacificimonas flava</name>
    <dbReference type="NCBI Taxonomy" id="1234595"/>
    <lineage>
        <taxon>Bacteria</taxon>
        <taxon>Pseudomonadati</taxon>
        <taxon>Pseudomonadota</taxon>
        <taxon>Alphaproteobacteria</taxon>
        <taxon>Sphingomonadales</taxon>
        <taxon>Sphingosinicellaceae</taxon>
        <taxon>Pacificimonas</taxon>
    </lineage>
</organism>
<dbReference type="GO" id="GO:0004419">
    <property type="term" value="F:hydroxymethylglutaryl-CoA lyase activity"/>
    <property type="evidence" value="ECO:0007669"/>
    <property type="project" value="TreeGrafter"/>
</dbReference>
<evidence type="ECO:0000313" key="5">
    <source>
        <dbReference type="EMBL" id="OWV31939.1"/>
    </source>
</evidence>
<dbReference type="PANTHER" id="PTHR42738:SF7">
    <property type="entry name" value="HYDROXYMETHYLGLUTARYL-COA LYASE"/>
    <property type="match status" value="1"/>
</dbReference>
<dbReference type="PANTHER" id="PTHR42738">
    <property type="entry name" value="HYDROXYMETHYLGLUTARYL-COA LYASE"/>
    <property type="match status" value="1"/>
</dbReference>
<dbReference type="Gene3D" id="3.20.20.70">
    <property type="entry name" value="Aldolase class I"/>
    <property type="match status" value="1"/>
</dbReference>
<dbReference type="GO" id="GO:0046872">
    <property type="term" value="F:metal ion binding"/>
    <property type="evidence" value="ECO:0007669"/>
    <property type="project" value="UniProtKB-KW"/>
</dbReference>
<dbReference type="InterPro" id="IPR000891">
    <property type="entry name" value="PYR_CT"/>
</dbReference>
<dbReference type="RefSeq" id="WP_088713733.1">
    <property type="nucleotide sequence ID" value="NZ_NFZT01000007.1"/>
</dbReference>
<evidence type="ECO:0000256" key="2">
    <source>
        <dbReference type="ARBA" id="ARBA00022723"/>
    </source>
</evidence>
<dbReference type="OrthoDB" id="9784013at2"/>
<keyword evidence="6" id="KW-1185">Reference proteome</keyword>
<dbReference type="SUPFAM" id="SSF51569">
    <property type="entry name" value="Aldolase"/>
    <property type="match status" value="1"/>
</dbReference>
<dbReference type="EMBL" id="NFZT01000007">
    <property type="protein sequence ID" value="OWV31939.1"/>
    <property type="molecule type" value="Genomic_DNA"/>
</dbReference>
<reference evidence="6" key="1">
    <citation type="submission" date="2017-05" db="EMBL/GenBank/DDBJ databases">
        <authorList>
            <person name="Lin X."/>
        </authorList>
    </citation>
    <scope>NUCLEOTIDE SEQUENCE [LARGE SCALE GENOMIC DNA]</scope>
    <source>
        <strain evidence="6">JLT2012</strain>
    </source>
</reference>
<accession>A0A219B2A5</accession>
<comment type="similarity">
    <text evidence="1">Belongs to the HMG-CoA lyase family.</text>
</comment>
<feature type="domain" description="Pyruvate carboxyltransferase" evidence="4">
    <location>
        <begin position="13"/>
        <end position="284"/>
    </location>
</feature>
<dbReference type="Proteomes" id="UP000198462">
    <property type="component" value="Unassembled WGS sequence"/>
</dbReference>
<dbReference type="CDD" id="cd07938">
    <property type="entry name" value="DRE_TIM_HMGL"/>
    <property type="match status" value="1"/>
</dbReference>
<dbReference type="Pfam" id="PF00682">
    <property type="entry name" value="HMGL-like"/>
    <property type="match status" value="1"/>
</dbReference>
<dbReference type="GO" id="GO:0046951">
    <property type="term" value="P:ketone body biosynthetic process"/>
    <property type="evidence" value="ECO:0007669"/>
    <property type="project" value="TreeGrafter"/>
</dbReference>